<proteinExistence type="predicted"/>
<dbReference type="AlphaFoldDB" id="A0A7S3ZSE8"/>
<evidence type="ECO:0000313" key="4">
    <source>
        <dbReference type="EMBL" id="CAH0378964.1"/>
    </source>
</evidence>
<reference evidence="3" key="1">
    <citation type="submission" date="2021-01" db="EMBL/GenBank/DDBJ databases">
        <authorList>
            <person name="Corre E."/>
            <person name="Pelletier E."/>
            <person name="Niang G."/>
            <person name="Scheremetjew M."/>
            <person name="Finn R."/>
            <person name="Kale V."/>
            <person name="Holt S."/>
            <person name="Cochrane G."/>
            <person name="Meng A."/>
            <person name="Brown T."/>
            <person name="Cohen L."/>
        </authorList>
    </citation>
    <scope>NUCLEOTIDE SEQUENCE</scope>
    <source>
        <strain evidence="3">CCMP1756</strain>
    </source>
</reference>
<evidence type="ECO:0000313" key="5">
    <source>
        <dbReference type="Proteomes" id="UP000789595"/>
    </source>
</evidence>
<dbReference type="EMBL" id="CAKKNE010000006">
    <property type="protein sequence ID" value="CAH0378964.1"/>
    <property type="molecule type" value="Genomic_DNA"/>
</dbReference>
<gene>
    <name evidence="3" type="ORF">PCAL00307_LOCUS7888</name>
    <name evidence="4" type="ORF">PECAL_6P05650</name>
</gene>
<feature type="chain" id="PRO_5036212283" evidence="2">
    <location>
        <begin position="24"/>
        <end position="344"/>
    </location>
</feature>
<sequence>MRSAVVLFLLLLVAAPLLWLTKQQHEPPAPRDGCPSPRPRVALCFYGLNRALRHTVHGIADKIWKPLHDACAAVDVYYHVWETETAFVDTAARGGERMEVAVGDGAAEMVKLLRPFGARGMTEKQAAFDAAFALNASSYAALDRRYAGPNFRNLMRQLESLRRVAALWRRSGVSYEAVVYARPDLKFLDAIDAGQVLAVPSKTILDPYWHRWSGLNDRVLVCSRDAAAVVAARIELAPAYAARTFLRAESFLQFVVRAHGLRVGDLALRAQRVRADGAVASNDLCLEYCSPARRDVCRGDCRRLSPEPAPLAAWAAKQKARDDAKRRAGTLRHGVPRADRVGIQ</sequence>
<protein>
    <submittedName>
        <fullName evidence="3">Uncharacterized protein</fullName>
    </submittedName>
</protein>
<evidence type="ECO:0000256" key="2">
    <source>
        <dbReference type="SAM" id="SignalP"/>
    </source>
</evidence>
<evidence type="ECO:0000256" key="1">
    <source>
        <dbReference type="SAM" id="MobiDB-lite"/>
    </source>
</evidence>
<name>A0A7S3ZSE8_9STRA</name>
<accession>A0A7S3ZSE8</accession>
<keyword evidence="5" id="KW-1185">Reference proteome</keyword>
<feature type="signal peptide" evidence="2">
    <location>
        <begin position="1"/>
        <end position="23"/>
    </location>
</feature>
<dbReference type="EMBL" id="HBIW01009251">
    <property type="protein sequence ID" value="CAE0692452.1"/>
    <property type="molecule type" value="Transcribed_RNA"/>
</dbReference>
<feature type="region of interest" description="Disordered" evidence="1">
    <location>
        <begin position="325"/>
        <end position="344"/>
    </location>
</feature>
<dbReference type="Proteomes" id="UP000789595">
    <property type="component" value="Unassembled WGS sequence"/>
</dbReference>
<evidence type="ECO:0000313" key="3">
    <source>
        <dbReference type="EMBL" id="CAE0692452.1"/>
    </source>
</evidence>
<dbReference type="OrthoDB" id="2108800at2759"/>
<reference evidence="4" key="2">
    <citation type="submission" date="2021-11" db="EMBL/GenBank/DDBJ databases">
        <authorList>
            <consortium name="Genoscope - CEA"/>
            <person name="William W."/>
        </authorList>
    </citation>
    <scope>NUCLEOTIDE SEQUENCE</scope>
</reference>
<organism evidence="3">
    <name type="scientific">Pelagomonas calceolata</name>
    <dbReference type="NCBI Taxonomy" id="35677"/>
    <lineage>
        <taxon>Eukaryota</taxon>
        <taxon>Sar</taxon>
        <taxon>Stramenopiles</taxon>
        <taxon>Ochrophyta</taxon>
        <taxon>Pelagophyceae</taxon>
        <taxon>Pelagomonadales</taxon>
        <taxon>Pelagomonadaceae</taxon>
        <taxon>Pelagomonas</taxon>
    </lineage>
</organism>
<keyword evidence="2" id="KW-0732">Signal</keyword>